<organism evidence="5">
    <name type="scientific">Caenorhabditis brenneri</name>
    <name type="common">Nematode worm</name>
    <dbReference type="NCBI Taxonomy" id="135651"/>
    <lineage>
        <taxon>Eukaryota</taxon>
        <taxon>Metazoa</taxon>
        <taxon>Ecdysozoa</taxon>
        <taxon>Nematoda</taxon>
        <taxon>Chromadorea</taxon>
        <taxon>Rhabditida</taxon>
        <taxon>Rhabditina</taxon>
        <taxon>Rhabditomorpha</taxon>
        <taxon>Rhabditoidea</taxon>
        <taxon>Rhabditidae</taxon>
        <taxon>Peloderinae</taxon>
        <taxon>Caenorhabditis</taxon>
    </lineage>
</organism>
<feature type="compositionally biased region" description="Low complexity" evidence="1">
    <location>
        <begin position="717"/>
        <end position="750"/>
    </location>
</feature>
<dbReference type="Gene3D" id="3.80.20.20">
    <property type="entry name" value="Receptor L-domain"/>
    <property type="match status" value="2"/>
</dbReference>
<evidence type="ECO:0000256" key="1">
    <source>
        <dbReference type="SAM" id="MobiDB-lite"/>
    </source>
</evidence>
<feature type="signal peptide" evidence="2">
    <location>
        <begin position="1"/>
        <end position="21"/>
    </location>
</feature>
<keyword evidence="5" id="KW-1185">Reference proteome</keyword>
<dbReference type="EMBL" id="GL379812">
    <property type="protein sequence ID" value="EGT44104.1"/>
    <property type="molecule type" value="Genomic_DNA"/>
</dbReference>
<evidence type="ECO:0000313" key="4">
    <source>
        <dbReference type="EMBL" id="EGT44104.1"/>
    </source>
</evidence>
<dbReference type="AlphaFoldDB" id="G0MUG0"/>
<dbReference type="Proteomes" id="UP000008068">
    <property type="component" value="Unassembled WGS sequence"/>
</dbReference>
<dbReference type="InterPro" id="IPR000494">
    <property type="entry name" value="Rcpt_L-dom"/>
</dbReference>
<dbReference type="Pfam" id="PF01030">
    <property type="entry name" value="Recep_L_domain"/>
    <property type="match status" value="2"/>
</dbReference>
<dbReference type="InterPro" id="IPR053079">
    <property type="entry name" value="SPS2_domain"/>
</dbReference>
<feature type="domain" description="Receptor L-domain" evidence="3">
    <location>
        <begin position="216"/>
        <end position="307"/>
    </location>
</feature>
<gene>
    <name evidence="4" type="ORF">CAEBREN_07603</name>
</gene>
<dbReference type="PANTHER" id="PTHR21662:SF59">
    <property type="entry name" value="RECEPTOR PROTEIN-TYROSINE KINASE"/>
    <property type="match status" value="1"/>
</dbReference>
<evidence type="ECO:0000313" key="5">
    <source>
        <dbReference type="Proteomes" id="UP000008068"/>
    </source>
</evidence>
<dbReference type="SUPFAM" id="SSF52058">
    <property type="entry name" value="L domain-like"/>
    <property type="match status" value="2"/>
</dbReference>
<dbReference type="eggNOG" id="ENOG502TJQ5">
    <property type="taxonomic scope" value="Eukaryota"/>
</dbReference>
<evidence type="ECO:0000259" key="3">
    <source>
        <dbReference type="Pfam" id="PF01030"/>
    </source>
</evidence>
<reference evidence="5" key="1">
    <citation type="submission" date="2011-07" db="EMBL/GenBank/DDBJ databases">
        <authorList>
            <consortium name="Caenorhabditis brenneri Sequencing and Analysis Consortium"/>
            <person name="Wilson R.K."/>
        </authorList>
    </citation>
    <scope>NUCLEOTIDE SEQUENCE [LARGE SCALE GENOMIC DNA]</scope>
    <source>
        <strain evidence="5">PB2801</strain>
    </source>
</reference>
<proteinExistence type="predicted"/>
<dbReference type="InterPro" id="IPR036941">
    <property type="entry name" value="Rcpt_L-dom_sf"/>
</dbReference>
<name>G0MUG0_CAEBE</name>
<dbReference type="HOGENOM" id="CLU_365720_0_0_1"/>
<protein>
    <recommendedName>
        <fullName evidence="3">Receptor L-domain domain-containing protein</fullName>
    </recommendedName>
</protein>
<sequence>MIRFILICPVLLGLGIFLVNADDKFFKMKNCDQNCTFKEVLTSQNIGSFPNCSRVCTYLLINQYTNVSQTKLASVFKNMKVLVGSLTIVNTNYTSAKFLAPLEQIECDTNTSITFNSNEEMVDTGMINLKSIDCPNFILFGGKKMTKLNFPSLKNFTYNTSIEISVSFIAPLSSFCITTEEAKAFFSIRIPSSIALVTRYCEPVINDKMCLTPATGCVEIFGNVEIGQDFQMDSMKSVEVIYGYLVVNGTELTNFDSFQSLKYISTLDYGVSALQVVDNPILTNATFPSLKRIYSNSIDEVVFKDNAEELLLDPWLCFGLRYLLSMDTDDAPNFDGESCEQVEKNLPGRNRAMATAADFFKDIKNTRMCLLYEYLRGMSPAQTQTEMFKACRYEIKEDVIQKWFARFAAKIFSVDITNETEDINEDEPEKEIPEDKEEDYKTSIAKIKKDNPSPFKLDEDSKELLNFFTDLAKLKTEEGFKVTELEISVKNDAQPKYVLITIQYDTKAKTKEFLSAEIYHCSNGIVLRRGKQTKLIEGAQHYKYYKIARAACIKLLDTLKNDDKKEEMVRVDALKLSIDTNDNKPTKMTEHQENHVDFFKILMNELGINELSDPLSDKDLIKFHSKVKVSKELNITYGKCEIKAEKDSTDEQILQPIMEWITAFRETFETDSKAKCVIQRTVQNVERMQSLVKYSMEIKYWKLKVAVEKDKIIISRNRSSISSSASPSKKSSPKTDAPSTSQQSSSSAAPELMDQQETAEHAP</sequence>
<dbReference type="PANTHER" id="PTHR21662">
    <property type="entry name" value="RECEPTOR PROTEIN-TYROSINE KINASE"/>
    <property type="match status" value="1"/>
</dbReference>
<feature type="chain" id="PRO_5003404602" description="Receptor L-domain domain-containing protein" evidence="2">
    <location>
        <begin position="22"/>
        <end position="763"/>
    </location>
</feature>
<dbReference type="InParanoid" id="G0MUG0"/>
<accession>G0MUG0</accession>
<keyword evidence="2" id="KW-0732">Signal</keyword>
<feature type="region of interest" description="Disordered" evidence="1">
    <location>
        <begin position="717"/>
        <end position="763"/>
    </location>
</feature>
<evidence type="ECO:0000256" key="2">
    <source>
        <dbReference type="SAM" id="SignalP"/>
    </source>
</evidence>
<feature type="domain" description="Receptor L-domain" evidence="3">
    <location>
        <begin position="51"/>
        <end position="134"/>
    </location>
</feature>